<dbReference type="PRINTS" id="PR00473">
    <property type="entry name" value="GALCTOKINASE"/>
</dbReference>
<dbReference type="AlphaFoldDB" id="A0A841AF67"/>
<accession>A0A841AF67</accession>
<dbReference type="PANTHER" id="PTHR10457:SF7">
    <property type="entry name" value="GALACTOKINASE-RELATED"/>
    <property type="match status" value="1"/>
</dbReference>
<dbReference type="InterPro" id="IPR006204">
    <property type="entry name" value="GHMP_kinase_N_dom"/>
</dbReference>
<dbReference type="GO" id="GO:0005829">
    <property type="term" value="C:cytosol"/>
    <property type="evidence" value="ECO:0007669"/>
    <property type="project" value="TreeGrafter"/>
</dbReference>
<keyword evidence="4 11" id="KW-0418">Kinase</keyword>
<dbReference type="InterPro" id="IPR006206">
    <property type="entry name" value="Mevalonate/galactokinase"/>
</dbReference>
<comment type="caution">
    <text evidence="11">The sequence shown here is derived from an EMBL/GenBank/DDBJ whole genome shotgun (WGS) entry which is preliminary data.</text>
</comment>
<gene>
    <name evidence="11" type="ORF">HNR70_002436</name>
</gene>
<evidence type="ECO:0000256" key="7">
    <source>
        <dbReference type="SAM" id="MobiDB-lite"/>
    </source>
</evidence>
<evidence type="ECO:0000313" key="11">
    <source>
        <dbReference type="EMBL" id="MBB5832623.1"/>
    </source>
</evidence>
<evidence type="ECO:0000259" key="10">
    <source>
        <dbReference type="Pfam" id="PF10509"/>
    </source>
</evidence>
<dbReference type="GO" id="GO:0004335">
    <property type="term" value="F:galactokinase activity"/>
    <property type="evidence" value="ECO:0007669"/>
    <property type="project" value="UniProtKB-EC"/>
</dbReference>
<keyword evidence="5" id="KW-0067">ATP-binding</keyword>
<evidence type="ECO:0000256" key="5">
    <source>
        <dbReference type="ARBA" id="ARBA00022840"/>
    </source>
</evidence>
<dbReference type="PIRSF" id="PIRSF000530">
    <property type="entry name" value="Galactokinase"/>
    <property type="match status" value="1"/>
</dbReference>
<dbReference type="InterPro" id="IPR013750">
    <property type="entry name" value="GHMP_kinase_C_dom"/>
</dbReference>
<evidence type="ECO:0000256" key="4">
    <source>
        <dbReference type="ARBA" id="ARBA00022777"/>
    </source>
</evidence>
<dbReference type="EC" id="2.7.1.6" evidence="11"/>
<dbReference type="Pfam" id="PF10509">
    <property type="entry name" value="GalKase_gal_bdg"/>
    <property type="match status" value="1"/>
</dbReference>
<keyword evidence="6" id="KW-0299">Galactose metabolism</keyword>
<feature type="region of interest" description="Disordered" evidence="7">
    <location>
        <begin position="439"/>
        <end position="458"/>
    </location>
</feature>
<dbReference type="SUPFAM" id="SSF54211">
    <property type="entry name" value="Ribosomal protein S5 domain 2-like"/>
    <property type="match status" value="1"/>
</dbReference>
<evidence type="ECO:0000259" key="9">
    <source>
        <dbReference type="Pfam" id="PF08544"/>
    </source>
</evidence>
<dbReference type="PROSITE" id="PS00627">
    <property type="entry name" value="GHMP_KINASES_ATP"/>
    <property type="match status" value="1"/>
</dbReference>
<dbReference type="Gene3D" id="3.30.230.10">
    <property type="match status" value="1"/>
</dbReference>
<dbReference type="InterPro" id="IPR006203">
    <property type="entry name" value="GHMP_knse_ATP-bd_CS"/>
</dbReference>
<dbReference type="GO" id="GO:0005524">
    <property type="term" value="F:ATP binding"/>
    <property type="evidence" value="ECO:0007669"/>
    <property type="project" value="UniProtKB-KW"/>
</dbReference>
<dbReference type="InterPro" id="IPR036554">
    <property type="entry name" value="GHMP_kinase_C_sf"/>
</dbReference>
<dbReference type="Proteomes" id="UP000588158">
    <property type="component" value="Unassembled WGS sequence"/>
</dbReference>
<keyword evidence="2 11" id="KW-0808">Transferase</keyword>
<evidence type="ECO:0000256" key="2">
    <source>
        <dbReference type="ARBA" id="ARBA00022679"/>
    </source>
</evidence>
<dbReference type="Pfam" id="PF00288">
    <property type="entry name" value="GHMP_kinases_N"/>
    <property type="match status" value="1"/>
</dbReference>
<dbReference type="InterPro" id="IPR014721">
    <property type="entry name" value="Ribsml_uS5_D2-typ_fold_subgr"/>
</dbReference>
<dbReference type="Gene3D" id="3.30.70.890">
    <property type="entry name" value="GHMP kinase, C-terminal domain"/>
    <property type="match status" value="1"/>
</dbReference>
<dbReference type="PANTHER" id="PTHR10457">
    <property type="entry name" value="MEVALONATE KINASE/GALACTOKINASE"/>
    <property type="match status" value="1"/>
</dbReference>
<feature type="domain" description="GHMP kinase C-terminal" evidence="9">
    <location>
        <begin position="356"/>
        <end position="433"/>
    </location>
</feature>
<feature type="domain" description="Galactokinase N-terminal" evidence="10">
    <location>
        <begin position="38"/>
        <end position="80"/>
    </location>
</feature>
<protein>
    <submittedName>
        <fullName evidence="11">Galactokinase</fullName>
        <ecNumber evidence="11">2.7.1.6</ecNumber>
    </submittedName>
</protein>
<feature type="region of interest" description="Disordered" evidence="7">
    <location>
        <begin position="1"/>
        <end position="26"/>
    </location>
</feature>
<dbReference type="InterPro" id="IPR019539">
    <property type="entry name" value="GalKase_N"/>
</dbReference>
<dbReference type="InterPro" id="IPR020568">
    <property type="entry name" value="Ribosomal_Su5_D2-typ_SF"/>
</dbReference>
<keyword evidence="6" id="KW-0119">Carbohydrate metabolism</keyword>
<name>A0A841AF67_9MICO</name>
<dbReference type="PRINTS" id="PR00959">
    <property type="entry name" value="MEVGALKINASE"/>
</dbReference>
<dbReference type="GO" id="GO:0006012">
    <property type="term" value="P:galactose metabolic process"/>
    <property type="evidence" value="ECO:0007669"/>
    <property type="project" value="UniProtKB-KW"/>
</dbReference>
<evidence type="ECO:0000259" key="8">
    <source>
        <dbReference type="Pfam" id="PF00288"/>
    </source>
</evidence>
<evidence type="ECO:0000256" key="1">
    <source>
        <dbReference type="ARBA" id="ARBA00006566"/>
    </source>
</evidence>
<comment type="similarity">
    <text evidence="1">Belongs to the GHMP kinase family. GalK subfamily.</text>
</comment>
<feature type="domain" description="GHMP kinase N-terminal" evidence="8">
    <location>
        <begin position="126"/>
        <end position="184"/>
    </location>
</feature>
<proteinExistence type="inferred from homology"/>
<evidence type="ECO:0000256" key="6">
    <source>
        <dbReference type="ARBA" id="ARBA00023144"/>
    </source>
</evidence>
<dbReference type="EMBL" id="JACHLZ010000001">
    <property type="protein sequence ID" value="MBB5832623.1"/>
    <property type="molecule type" value="Genomic_DNA"/>
</dbReference>
<dbReference type="InterPro" id="IPR000705">
    <property type="entry name" value="Galactokinase"/>
</dbReference>
<keyword evidence="3" id="KW-0547">Nucleotide-binding</keyword>
<evidence type="ECO:0000313" key="12">
    <source>
        <dbReference type="Proteomes" id="UP000588158"/>
    </source>
</evidence>
<organism evidence="11 12">
    <name type="scientific">Brachybacterium aquaticum</name>
    <dbReference type="NCBI Taxonomy" id="1432564"/>
    <lineage>
        <taxon>Bacteria</taxon>
        <taxon>Bacillati</taxon>
        <taxon>Actinomycetota</taxon>
        <taxon>Actinomycetes</taxon>
        <taxon>Micrococcales</taxon>
        <taxon>Dermabacteraceae</taxon>
        <taxon>Brachybacterium</taxon>
    </lineage>
</organism>
<sequence length="458" mass="47191">MSTAGAGASVGGSSVGSPSADGERPTGDVLAQLAARAGERPAGVSWFVPGRIEVLGKHTDYAGGRSLLAAVDAGHTVTARAREDRTLRVRSQTADGEVVLDLDDPSSTLDPSGAPADLPAGHWGGYVRTVAARLAANFPGRLRGADVEITSTLPLAAGMSSSSALVVGLALALIDLAGLAADPAFTAEITTPEQLGEYLGTVENGQSFGSLRGERGVGTFGGSEDHTAMLCGEADALVQYAFCPVRRERVVAFPDDLALVVAVSGVEAAKTGAARDDYNRVSLAVTEILRRWREDTGREDATLADAVASGPTATSRLRELVVGEGAAGAGSDGYLRGRLEQFLAESERLVPAAALALEEGDLAEFGRLVDESQAGAEQGLRNQVPETVALQRLARRLGAAAASAFGAGFGGSVWALVPRESAEDFAARWLAAYREEHPGREHATTAVTRPGGAARRVG</sequence>
<reference evidence="11 12" key="1">
    <citation type="submission" date="2020-08" db="EMBL/GenBank/DDBJ databases">
        <title>Sequencing the genomes of 1000 actinobacteria strains.</title>
        <authorList>
            <person name="Klenk H.-P."/>
        </authorList>
    </citation>
    <scope>NUCLEOTIDE SEQUENCE [LARGE SCALE GENOMIC DNA]</scope>
    <source>
        <strain evidence="11 12">DSM 28796</strain>
    </source>
</reference>
<dbReference type="Pfam" id="PF08544">
    <property type="entry name" value="GHMP_kinases_C"/>
    <property type="match status" value="1"/>
</dbReference>
<keyword evidence="12" id="KW-1185">Reference proteome</keyword>
<evidence type="ECO:0000256" key="3">
    <source>
        <dbReference type="ARBA" id="ARBA00022741"/>
    </source>
</evidence>
<dbReference type="SUPFAM" id="SSF55060">
    <property type="entry name" value="GHMP Kinase, C-terminal domain"/>
    <property type="match status" value="1"/>
</dbReference>
<dbReference type="RefSeq" id="WP_312857659.1">
    <property type="nucleotide sequence ID" value="NZ_JACHLZ010000001.1"/>
</dbReference>